<dbReference type="Proteomes" id="UP000070572">
    <property type="component" value="Unassembled WGS sequence"/>
</dbReference>
<accession>A0AB34WZN3</accession>
<evidence type="ECO:0000313" key="2">
    <source>
        <dbReference type="Proteomes" id="UP000070572"/>
    </source>
</evidence>
<dbReference type="EMBL" id="LSDN01000014">
    <property type="protein sequence ID" value="KXB80717.1"/>
    <property type="molecule type" value="Genomic_DNA"/>
</dbReference>
<organism evidence="1 2">
    <name type="scientific">Varibaculum cambriense</name>
    <dbReference type="NCBI Taxonomy" id="184870"/>
    <lineage>
        <taxon>Bacteria</taxon>
        <taxon>Bacillati</taxon>
        <taxon>Actinomycetota</taxon>
        <taxon>Actinomycetes</taxon>
        <taxon>Actinomycetales</taxon>
        <taxon>Actinomycetaceae</taxon>
        <taxon>Varibaculum</taxon>
    </lineage>
</organism>
<sequence length="57" mass="5898">MLVNYSGGENLSAPSSTLVLSSPCALQTTKKVVLTGNIVPLWGLPVISDRNAASKTP</sequence>
<reference evidence="1 2" key="1">
    <citation type="submission" date="2016-01" db="EMBL/GenBank/DDBJ databases">
        <authorList>
            <person name="Mitreva M."/>
            <person name="Pepin K.H."/>
            <person name="Mihindukulasuriya K.A."/>
            <person name="Fulton R."/>
            <person name="Fronick C."/>
            <person name="O'Laughlin M."/>
            <person name="Miner T."/>
            <person name="Herter B."/>
            <person name="Rosa B.A."/>
            <person name="Cordes M."/>
            <person name="Tomlinson C."/>
            <person name="Wollam A."/>
            <person name="Palsikar V.B."/>
            <person name="Mardis E.R."/>
            <person name="Wilson R.K."/>
        </authorList>
    </citation>
    <scope>NUCLEOTIDE SEQUENCE [LARGE SCALE GENOMIC DNA]</scope>
    <source>
        <strain evidence="1 2">DNF00696</strain>
    </source>
</reference>
<name>A0AB34WZN3_9ACTO</name>
<proteinExistence type="predicted"/>
<comment type="caution">
    <text evidence="1">The sequence shown here is derived from an EMBL/GenBank/DDBJ whole genome shotgun (WGS) entry which is preliminary data.</text>
</comment>
<gene>
    <name evidence="1" type="ORF">HMPREF1862_01024</name>
</gene>
<dbReference type="AlphaFoldDB" id="A0AB34WZN3"/>
<evidence type="ECO:0000313" key="1">
    <source>
        <dbReference type="EMBL" id="KXB80717.1"/>
    </source>
</evidence>
<protein>
    <submittedName>
        <fullName evidence="1">Uncharacterized protein</fullName>
    </submittedName>
</protein>